<accession>A0A5P9Q7Y4</accession>
<dbReference type="RefSeq" id="WP_153021937.1">
    <property type="nucleotide sequence ID" value="NZ_BAABIH010000001.1"/>
</dbReference>
<dbReference type="EMBL" id="CP045529">
    <property type="protein sequence ID" value="QFU97210.1"/>
    <property type="molecule type" value="Genomic_DNA"/>
</dbReference>
<evidence type="ECO:0000313" key="2">
    <source>
        <dbReference type="EMBL" id="QFU97210.1"/>
    </source>
</evidence>
<sequence length="52" mass="6214">MFGRHHAPRSTTTYRSVARAEETRRHDAALARQRAERDADWYRDVASVWWGR</sequence>
<feature type="region of interest" description="Disordered" evidence="1">
    <location>
        <begin position="1"/>
        <end position="23"/>
    </location>
</feature>
<reference evidence="2 3" key="1">
    <citation type="submission" date="2019-10" db="EMBL/GenBank/DDBJ databases">
        <title>Genome sequence of Luteimicrobium xylanilyticum HY-24.</title>
        <authorList>
            <person name="Kim D.Y."/>
            <person name="Park H.-Y."/>
        </authorList>
    </citation>
    <scope>NUCLEOTIDE SEQUENCE [LARGE SCALE GENOMIC DNA]</scope>
    <source>
        <strain evidence="2 3">HY-24</strain>
    </source>
</reference>
<organism evidence="2 3">
    <name type="scientific">Luteimicrobium xylanilyticum</name>
    <dbReference type="NCBI Taxonomy" id="1133546"/>
    <lineage>
        <taxon>Bacteria</taxon>
        <taxon>Bacillati</taxon>
        <taxon>Actinomycetota</taxon>
        <taxon>Actinomycetes</taxon>
        <taxon>Micrococcales</taxon>
        <taxon>Luteimicrobium</taxon>
    </lineage>
</organism>
<keyword evidence="3" id="KW-1185">Reference proteome</keyword>
<evidence type="ECO:0000256" key="1">
    <source>
        <dbReference type="SAM" id="MobiDB-lite"/>
    </source>
</evidence>
<name>A0A5P9Q7Y4_9MICO</name>
<protein>
    <submittedName>
        <fullName evidence="2">Uncharacterized protein</fullName>
    </submittedName>
</protein>
<proteinExistence type="predicted"/>
<dbReference type="KEGG" id="lxl:KDY119_00704"/>
<dbReference type="Proteomes" id="UP000326702">
    <property type="component" value="Chromosome"/>
</dbReference>
<evidence type="ECO:0000313" key="3">
    <source>
        <dbReference type="Proteomes" id="UP000326702"/>
    </source>
</evidence>
<gene>
    <name evidence="2" type="ORF">KDY119_00704</name>
</gene>
<dbReference type="AlphaFoldDB" id="A0A5P9Q7Y4"/>